<dbReference type="Gene3D" id="3.40.50.300">
    <property type="entry name" value="P-loop containing nucleotide triphosphate hydrolases"/>
    <property type="match status" value="1"/>
</dbReference>
<evidence type="ECO:0000256" key="1">
    <source>
        <dbReference type="ARBA" id="ARBA00022962"/>
    </source>
</evidence>
<dbReference type="AlphaFoldDB" id="M0CMW5"/>
<evidence type="ECO:0000313" key="5">
    <source>
        <dbReference type="Proteomes" id="UP000011626"/>
    </source>
</evidence>
<dbReference type="Pfam" id="PF07085">
    <property type="entry name" value="DRTGG"/>
    <property type="match status" value="1"/>
</dbReference>
<organism evidence="4 5">
    <name type="scientific">Halosimplex carlsbadense 2-9-1</name>
    <dbReference type="NCBI Taxonomy" id="797114"/>
    <lineage>
        <taxon>Archaea</taxon>
        <taxon>Methanobacteriati</taxon>
        <taxon>Methanobacteriota</taxon>
        <taxon>Stenosarchaea group</taxon>
        <taxon>Halobacteria</taxon>
        <taxon>Halobacteriales</taxon>
        <taxon>Haloarculaceae</taxon>
        <taxon>Halosimplex</taxon>
    </lineage>
</organism>
<sequence length="384" mass="40385">MNPIFVTSTGEGTGKTAIAIAVAKLAQDRGLDVAYFKPKGTRLKSPVGKTRDEDPLLAREMLGIEADLADLEPVVYSPAFIEEAIRGNRDGEVRERVREHFDALADDYDLVVVEGGGRLETGGIVGLTDPDVAELLDARTVVVGGYANPADVDGVLAAARQFEDHLAGVLFNAVADANFDSLNTDVVPFLEARDIPVLGIVPRVQELAGITVADLADAVGADLLNPEASTDGFVERFAVGAMGSDAALRHFRRMRNAAMITGGDRSEIQAAALEAPGIETIVLTGGLRPSGAILGKAAEADVPVLLVQSDTKVTVDRIESVLSTGRTRDPETVERMVDLLADHADLDGLFAAREPSLDTDSEAGDDTGTDGGTEPDDDAETGEK</sequence>
<feature type="domain" description="DRTGG" evidence="3">
    <location>
        <begin position="214"/>
        <end position="320"/>
    </location>
</feature>
<dbReference type="PANTHER" id="PTHR21343:SF8">
    <property type="entry name" value="DRTGG DOMAIN-CONTAINING PROTEIN"/>
    <property type="match status" value="1"/>
</dbReference>
<name>M0CMW5_9EURY</name>
<dbReference type="PANTHER" id="PTHR21343">
    <property type="entry name" value="DETHIOBIOTIN SYNTHETASE"/>
    <property type="match status" value="1"/>
</dbReference>
<evidence type="ECO:0000256" key="2">
    <source>
        <dbReference type="SAM" id="MobiDB-lite"/>
    </source>
</evidence>
<dbReference type="OrthoDB" id="50320at2157"/>
<reference evidence="4 5" key="1">
    <citation type="journal article" date="2014" name="PLoS Genet.">
        <title>Phylogenetically driven sequencing of extremely halophilic archaea reveals strategies for static and dynamic osmo-response.</title>
        <authorList>
            <person name="Becker E.A."/>
            <person name="Seitzer P.M."/>
            <person name="Tritt A."/>
            <person name="Larsen D."/>
            <person name="Krusor M."/>
            <person name="Yao A.I."/>
            <person name="Wu D."/>
            <person name="Madern D."/>
            <person name="Eisen J.A."/>
            <person name="Darling A.E."/>
            <person name="Facciotti M.T."/>
        </authorList>
    </citation>
    <scope>NUCLEOTIDE SEQUENCE [LARGE SCALE GENOMIC DNA]</scope>
    <source>
        <strain evidence="4 5">2-9-1</strain>
    </source>
</reference>
<proteinExistence type="predicted"/>
<dbReference type="Proteomes" id="UP000011626">
    <property type="component" value="Unassembled WGS sequence"/>
</dbReference>
<dbReference type="eggNOG" id="arCOG00099">
    <property type="taxonomic scope" value="Archaea"/>
</dbReference>
<evidence type="ECO:0000313" key="4">
    <source>
        <dbReference type="EMBL" id="ELZ23747.1"/>
    </source>
</evidence>
<dbReference type="Gene3D" id="3.40.1390.20">
    <property type="entry name" value="HprK N-terminal domain-like"/>
    <property type="match status" value="1"/>
</dbReference>
<evidence type="ECO:0000259" key="3">
    <source>
        <dbReference type="Pfam" id="PF07085"/>
    </source>
</evidence>
<dbReference type="EMBL" id="AOIU01000032">
    <property type="protein sequence ID" value="ELZ23747.1"/>
    <property type="molecule type" value="Genomic_DNA"/>
</dbReference>
<keyword evidence="1" id="KW-0315">Glutamine amidotransferase</keyword>
<feature type="region of interest" description="Disordered" evidence="2">
    <location>
        <begin position="350"/>
        <end position="384"/>
    </location>
</feature>
<comment type="caution">
    <text evidence="4">The sequence shown here is derived from an EMBL/GenBank/DDBJ whole genome shotgun (WGS) entry which is preliminary data.</text>
</comment>
<dbReference type="SUPFAM" id="SSF75138">
    <property type="entry name" value="HprK N-terminal domain-like"/>
    <property type="match status" value="1"/>
</dbReference>
<dbReference type="PATRIC" id="fig|797114.5.peg.2864"/>
<dbReference type="Pfam" id="PF13500">
    <property type="entry name" value="AAA_26"/>
    <property type="match status" value="1"/>
</dbReference>
<feature type="compositionally biased region" description="Acidic residues" evidence="2">
    <location>
        <begin position="357"/>
        <end position="384"/>
    </location>
</feature>
<keyword evidence="5" id="KW-1185">Reference proteome</keyword>
<dbReference type="STRING" id="797114.C475_14088"/>
<dbReference type="InterPro" id="IPR028979">
    <property type="entry name" value="Ser_kin/Pase_Hpr-like_N_sf"/>
</dbReference>
<dbReference type="InterPro" id="IPR010766">
    <property type="entry name" value="DRTGG"/>
</dbReference>
<gene>
    <name evidence="4" type="ORF">C475_14088</name>
</gene>
<dbReference type="RefSeq" id="WP_006884488.1">
    <property type="nucleotide sequence ID" value="NZ_AOIU01000032.1"/>
</dbReference>
<dbReference type="CDD" id="cd03109">
    <property type="entry name" value="DTBS"/>
    <property type="match status" value="1"/>
</dbReference>
<accession>M0CMW5</accession>
<protein>
    <submittedName>
        <fullName evidence="4">Cobyrinic acid ac-diamide synthase</fullName>
    </submittedName>
</protein>
<dbReference type="InterPro" id="IPR027417">
    <property type="entry name" value="P-loop_NTPase"/>
</dbReference>
<dbReference type="SUPFAM" id="SSF52540">
    <property type="entry name" value="P-loop containing nucleoside triphosphate hydrolases"/>
    <property type="match status" value="1"/>
</dbReference>